<keyword evidence="5 6" id="KW-0472">Membrane</keyword>
<dbReference type="EMBL" id="JABBVZ010000005">
    <property type="protein sequence ID" value="NMP21267.1"/>
    <property type="molecule type" value="Genomic_DNA"/>
</dbReference>
<dbReference type="GO" id="GO:0022857">
    <property type="term" value="F:transmembrane transporter activity"/>
    <property type="evidence" value="ECO:0007669"/>
    <property type="project" value="InterPro"/>
</dbReference>
<feature type="transmembrane region" description="Helical" evidence="6">
    <location>
        <begin position="256"/>
        <end position="277"/>
    </location>
</feature>
<dbReference type="AlphaFoldDB" id="A0A7Y0L0Y7"/>
<accession>A0A7Y0L0Y7</accession>
<sequence length="399" mass="40880">MPTSNPRSVPQLFRNPAYRTWSLASILFRLPGFMAPLGFVLIGVTVASRSVGGLMVTAEVGGIAVGAPLLSRWVDRVGARRGVLAFSLALTAMFIALALMAALRAPGWSLISGAGLAGFLSSPRSPGLRALLDDVVPKPALQDALTLNATVSEFAVLCAPLIVAVMALSSAIAVALAMAATTAAGAAVLLTLPISAGDPHSPTTTRTTPQAPSRIPLLRIRELWFWIALYAGFGQLFGTVETGALPWARALHLGTWGASTALAILSASGIVVNLFYARRPHSPTPSGPLRLLATMTIGCLGLAFSPNWWLGAASLGVMGAAAVPLLARASFGVGHAVPAGQQAEGFGVTSAVQTAAYGLGGALLAVLPIHWMILAGTSAALVTLALAPVWTAHQTARVG</sequence>
<proteinExistence type="predicted"/>
<keyword evidence="4 6" id="KW-1133">Transmembrane helix</keyword>
<evidence type="ECO:0000313" key="8">
    <source>
        <dbReference type="Proteomes" id="UP000533476"/>
    </source>
</evidence>
<dbReference type="PANTHER" id="PTHR23513:SF11">
    <property type="entry name" value="STAPHYLOFERRIN A TRANSPORTER"/>
    <property type="match status" value="1"/>
</dbReference>
<evidence type="ECO:0000313" key="7">
    <source>
        <dbReference type="EMBL" id="NMP21267.1"/>
    </source>
</evidence>
<keyword evidence="2" id="KW-1003">Cell membrane</keyword>
<feature type="transmembrane region" description="Helical" evidence="6">
    <location>
        <begin position="82"/>
        <end position="103"/>
    </location>
</feature>
<evidence type="ECO:0000256" key="1">
    <source>
        <dbReference type="ARBA" id="ARBA00004651"/>
    </source>
</evidence>
<feature type="transmembrane region" description="Helical" evidence="6">
    <location>
        <begin position="50"/>
        <end position="70"/>
    </location>
</feature>
<comment type="subcellular location">
    <subcellularLocation>
        <location evidence="1">Cell membrane</location>
        <topology evidence="1">Multi-pass membrane protein</topology>
    </subcellularLocation>
</comment>
<keyword evidence="3 6" id="KW-0812">Transmembrane</keyword>
<evidence type="ECO:0000256" key="5">
    <source>
        <dbReference type="ARBA" id="ARBA00023136"/>
    </source>
</evidence>
<dbReference type="SUPFAM" id="SSF103473">
    <property type="entry name" value="MFS general substrate transporter"/>
    <property type="match status" value="1"/>
</dbReference>
<gene>
    <name evidence="7" type="ORF">HIJ39_02700</name>
</gene>
<keyword evidence="8" id="KW-1185">Reference proteome</keyword>
<dbReference type="Pfam" id="PF07690">
    <property type="entry name" value="MFS_1"/>
    <property type="match status" value="1"/>
</dbReference>
<evidence type="ECO:0000256" key="2">
    <source>
        <dbReference type="ARBA" id="ARBA00022475"/>
    </source>
</evidence>
<dbReference type="Gene3D" id="1.20.1250.20">
    <property type="entry name" value="MFS general substrate transporter like domains"/>
    <property type="match status" value="1"/>
</dbReference>
<comment type="caution">
    <text evidence="7">The sequence shown here is derived from an EMBL/GenBank/DDBJ whole genome shotgun (WGS) entry which is preliminary data.</text>
</comment>
<feature type="transmembrane region" description="Helical" evidence="6">
    <location>
        <begin position="21"/>
        <end position="44"/>
    </location>
</feature>
<evidence type="ECO:0000256" key="6">
    <source>
        <dbReference type="SAM" id="Phobius"/>
    </source>
</evidence>
<dbReference type="GO" id="GO:0005886">
    <property type="term" value="C:plasma membrane"/>
    <property type="evidence" value="ECO:0007669"/>
    <property type="project" value="UniProtKB-SubCell"/>
</dbReference>
<dbReference type="PANTHER" id="PTHR23513">
    <property type="entry name" value="INTEGRAL MEMBRANE EFFLUX PROTEIN-RELATED"/>
    <property type="match status" value="1"/>
</dbReference>
<protein>
    <submittedName>
        <fullName evidence="7">MFS transporter</fullName>
    </submittedName>
</protein>
<feature type="transmembrane region" description="Helical" evidence="6">
    <location>
        <begin position="289"/>
        <end position="309"/>
    </location>
</feature>
<dbReference type="Proteomes" id="UP000533476">
    <property type="component" value="Unassembled WGS sequence"/>
</dbReference>
<organism evidence="7 8">
    <name type="scientific">Sulfobacillus harzensis</name>
    <dbReference type="NCBI Taxonomy" id="2729629"/>
    <lineage>
        <taxon>Bacteria</taxon>
        <taxon>Bacillati</taxon>
        <taxon>Bacillota</taxon>
        <taxon>Clostridia</taxon>
        <taxon>Eubacteriales</taxon>
        <taxon>Clostridiales Family XVII. Incertae Sedis</taxon>
        <taxon>Sulfobacillus</taxon>
    </lineage>
</organism>
<reference evidence="7 8" key="1">
    <citation type="submission" date="2020-04" db="EMBL/GenBank/DDBJ databases">
        <authorList>
            <person name="Zhang R."/>
            <person name="Schippers A."/>
        </authorList>
    </citation>
    <scope>NUCLEOTIDE SEQUENCE [LARGE SCALE GENOMIC DNA]</scope>
    <source>
        <strain evidence="7 8">DSM 109850</strain>
    </source>
</reference>
<evidence type="ECO:0000256" key="4">
    <source>
        <dbReference type="ARBA" id="ARBA00022989"/>
    </source>
</evidence>
<dbReference type="InterPro" id="IPR011701">
    <property type="entry name" value="MFS"/>
</dbReference>
<name>A0A7Y0L0Y7_9FIRM</name>
<evidence type="ECO:0000256" key="3">
    <source>
        <dbReference type="ARBA" id="ARBA00022692"/>
    </source>
</evidence>
<dbReference type="InterPro" id="IPR036259">
    <property type="entry name" value="MFS_trans_sf"/>
</dbReference>
<feature type="transmembrane region" description="Helical" evidence="6">
    <location>
        <begin position="369"/>
        <end position="390"/>
    </location>
</feature>
<feature type="transmembrane region" description="Helical" evidence="6">
    <location>
        <begin position="223"/>
        <end position="244"/>
    </location>
</feature>
<feature type="transmembrane region" description="Helical" evidence="6">
    <location>
        <begin position="154"/>
        <end position="180"/>
    </location>
</feature>
<dbReference type="RefSeq" id="WP_169096435.1">
    <property type="nucleotide sequence ID" value="NZ_JABBVZ010000005.1"/>
</dbReference>